<dbReference type="OMA" id="MNFRWAL"/>
<evidence type="ECO:0000313" key="3">
    <source>
        <dbReference type="EMBL" id="OAA49268.1"/>
    </source>
</evidence>
<protein>
    <submittedName>
        <fullName evidence="3">Serine-threonine protein kinase 19</fullName>
    </submittedName>
</protein>
<feature type="compositionally biased region" description="Acidic residues" evidence="2">
    <location>
        <begin position="45"/>
        <end position="57"/>
    </location>
</feature>
<dbReference type="AlphaFoldDB" id="A0A162JUA8"/>
<feature type="region of interest" description="Disordered" evidence="2">
    <location>
        <begin position="1"/>
        <end position="61"/>
    </location>
</feature>
<dbReference type="Pfam" id="PF10494">
    <property type="entry name" value="Stk19"/>
    <property type="match status" value="1"/>
</dbReference>
<evidence type="ECO:0000256" key="2">
    <source>
        <dbReference type="SAM" id="MobiDB-lite"/>
    </source>
</evidence>
<sequence>MPQSIRSILGKPRVGKARARPSSSQAPQAPSPRRKRPSVKHHQNDDDDDDDGDDDDALFPAKFGDVGAAPVLTPRDELRLRDVIQAMRYVRSHMFSPVPASGLTSTRTAEVLNYRVSMPPLVTTGHVNAVLTSPPGKIEREVVELVGKGILRKVRVERRGGMGDALVETEDLEEMLSRAVVSGELSDGAKVKFLRILQDNATAQRVSGTGRGDEDLTACQTDELVRAGFLTSSTAAVPGNSLHVRPEDRTTLTSIQHVSRFASGTVSAVGGQNAIHLAGGGGGAPALTRRDGDDGGLAAFRIAVPGHGRYLKLADGAVDWVREALGKTKWGEGPESWLKEKFEGNGLYGTRWKEFWGVEWEWVLGQAVGLGVVEVFETGSVGKGVRALGG</sequence>
<dbReference type="PANTHER" id="PTHR15243:SF0">
    <property type="entry name" value="SERINE_THREONINE-PROTEIN KINASE 19"/>
    <property type="match status" value="1"/>
</dbReference>
<organism evidence="3 4">
    <name type="scientific">Metarhizium rileyi (strain RCEF 4871)</name>
    <name type="common">Nomuraea rileyi</name>
    <dbReference type="NCBI Taxonomy" id="1649241"/>
    <lineage>
        <taxon>Eukaryota</taxon>
        <taxon>Fungi</taxon>
        <taxon>Dikarya</taxon>
        <taxon>Ascomycota</taxon>
        <taxon>Pezizomycotina</taxon>
        <taxon>Sordariomycetes</taxon>
        <taxon>Hypocreomycetidae</taxon>
        <taxon>Hypocreales</taxon>
        <taxon>Clavicipitaceae</taxon>
        <taxon>Metarhizium</taxon>
    </lineage>
</organism>
<keyword evidence="4" id="KW-1185">Reference proteome</keyword>
<keyword evidence="3" id="KW-0808">Transferase</keyword>
<dbReference type="Proteomes" id="UP000243498">
    <property type="component" value="Unassembled WGS sequence"/>
</dbReference>
<dbReference type="PANTHER" id="PTHR15243">
    <property type="entry name" value="SERINE/THREONINE-PROTEIN KINASE 19"/>
    <property type="match status" value="1"/>
</dbReference>
<reference evidence="3 4" key="1">
    <citation type="journal article" date="2016" name="Genome Biol. Evol.">
        <title>Divergent and convergent evolution of fungal pathogenicity.</title>
        <authorList>
            <person name="Shang Y."/>
            <person name="Xiao G."/>
            <person name="Zheng P."/>
            <person name="Cen K."/>
            <person name="Zhan S."/>
            <person name="Wang C."/>
        </authorList>
    </citation>
    <scope>NUCLEOTIDE SEQUENCE [LARGE SCALE GENOMIC DNA]</scope>
    <source>
        <strain evidence="3 4">RCEF 4871</strain>
    </source>
</reference>
<proteinExistence type="inferred from homology"/>
<dbReference type="OrthoDB" id="3980126at2759"/>
<comment type="similarity">
    <text evidence="1">Belongs to the STK19 family.</text>
</comment>
<name>A0A162JUA8_METRR</name>
<dbReference type="GO" id="GO:0046579">
    <property type="term" value="P:positive regulation of Ras protein signal transduction"/>
    <property type="evidence" value="ECO:0007669"/>
    <property type="project" value="TreeGrafter"/>
</dbReference>
<dbReference type="GO" id="GO:0016301">
    <property type="term" value="F:kinase activity"/>
    <property type="evidence" value="ECO:0007669"/>
    <property type="project" value="UniProtKB-KW"/>
</dbReference>
<evidence type="ECO:0000313" key="4">
    <source>
        <dbReference type="Proteomes" id="UP000243498"/>
    </source>
</evidence>
<comment type="caution">
    <text evidence="3">The sequence shown here is derived from an EMBL/GenBank/DDBJ whole genome shotgun (WGS) entry which is preliminary data.</text>
</comment>
<accession>A0A162JUA8</accession>
<dbReference type="InterPro" id="IPR018865">
    <property type="entry name" value="STK19-like"/>
</dbReference>
<dbReference type="EMBL" id="AZHC01000003">
    <property type="protein sequence ID" value="OAA49268.1"/>
    <property type="molecule type" value="Genomic_DNA"/>
</dbReference>
<evidence type="ECO:0000256" key="1">
    <source>
        <dbReference type="ARBA" id="ARBA00093458"/>
    </source>
</evidence>
<keyword evidence="3" id="KW-0418">Kinase</keyword>
<feature type="compositionally biased region" description="Basic residues" evidence="2">
    <location>
        <begin position="32"/>
        <end position="41"/>
    </location>
</feature>
<gene>
    <name evidence="3" type="ORF">NOR_01191</name>
</gene>